<dbReference type="Gene3D" id="1.20.140.100">
    <property type="entry name" value="Dynein heavy chain, N-terminal domain 2"/>
    <property type="match status" value="1"/>
</dbReference>
<feature type="domain" description="Dynein heavy chain hydrolytic ATP-binding dynein motor region" evidence="5">
    <location>
        <begin position="829"/>
        <end position="863"/>
    </location>
</feature>
<name>A0A2P4YQC7_9STRA</name>
<dbReference type="GO" id="GO:0005524">
    <property type="term" value="F:ATP binding"/>
    <property type="evidence" value="ECO:0007669"/>
    <property type="project" value="InterPro"/>
</dbReference>
<dbReference type="InterPro" id="IPR042222">
    <property type="entry name" value="Dynein_2_N"/>
</dbReference>
<protein>
    <submittedName>
        <fullName evidence="6">Dynein heavy chain</fullName>
    </submittedName>
</protein>
<evidence type="ECO:0000313" key="7">
    <source>
        <dbReference type="Proteomes" id="UP000237271"/>
    </source>
</evidence>
<evidence type="ECO:0000256" key="2">
    <source>
        <dbReference type="SAM" id="Coils"/>
    </source>
</evidence>
<evidence type="ECO:0000259" key="5">
    <source>
        <dbReference type="Pfam" id="PF12774"/>
    </source>
</evidence>
<keyword evidence="7" id="KW-1185">Reference proteome</keyword>
<dbReference type="InterPro" id="IPR035699">
    <property type="entry name" value="AAA_6"/>
</dbReference>
<dbReference type="GO" id="GO:0007018">
    <property type="term" value="P:microtubule-based movement"/>
    <property type="evidence" value="ECO:0007669"/>
    <property type="project" value="InterPro"/>
</dbReference>
<dbReference type="Pfam" id="PF08393">
    <property type="entry name" value="DHC_N2"/>
    <property type="match status" value="1"/>
</dbReference>
<dbReference type="OrthoDB" id="424310at2759"/>
<feature type="coiled-coil region" evidence="2">
    <location>
        <begin position="106"/>
        <end position="169"/>
    </location>
</feature>
<dbReference type="EMBL" id="NCKW01000774">
    <property type="protein sequence ID" value="POM80025.1"/>
    <property type="molecule type" value="Genomic_DNA"/>
</dbReference>
<keyword evidence="2" id="KW-0175">Coiled coil</keyword>
<evidence type="ECO:0000256" key="1">
    <source>
        <dbReference type="ARBA" id="ARBA00008887"/>
    </source>
</evidence>
<dbReference type="FunFam" id="1.20.58.1120:FF:000001">
    <property type="entry name" value="dynein heavy chain 2, axonemal"/>
    <property type="match status" value="1"/>
</dbReference>
<dbReference type="Gene3D" id="1.20.58.1120">
    <property type="match status" value="1"/>
</dbReference>
<comment type="caution">
    <text evidence="6">The sequence shown here is derived from an EMBL/GenBank/DDBJ whole genome shotgun (WGS) entry which is preliminary data.</text>
</comment>
<dbReference type="Pfam" id="PF12774">
    <property type="entry name" value="AAA_6"/>
    <property type="match status" value="1"/>
</dbReference>
<evidence type="ECO:0000313" key="6">
    <source>
        <dbReference type="EMBL" id="POM80025.1"/>
    </source>
</evidence>
<dbReference type="PANTHER" id="PTHR46532:SF4">
    <property type="entry name" value="AAA+ ATPASE DOMAIN-CONTAINING PROTEIN"/>
    <property type="match status" value="1"/>
</dbReference>
<dbReference type="Gene3D" id="3.20.180.20">
    <property type="entry name" value="Dynein heavy chain, N-terminal domain 2"/>
    <property type="match status" value="1"/>
</dbReference>
<feature type="compositionally biased region" description="Low complexity" evidence="3">
    <location>
        <begin position="385"/>
        <end position="396"/>
    </location>
</feature>
<evidence type="ECO:0000256" key="3">
    <source>
        <dbReference type="SAM" id="MobiDB-lite"/>
    </source>
</evidence>
<dbReference type="GO" id="GO:0045505">
    <property type="term" value="F:dynein intermediate chain binding"/>
    <property type="evidence" value="ECO:0007669"/>
    <property type="project" value="InterPro"/>
</dbReference>
<organism evidence="6 7">
    <name type="scientific">Phytophthora palmivora</name>
    <dbReference type="NCBI Taxonomy" id="4796"/>
    <lineage>
        <taxon>Eukaryota</taxon>
        <taxon>Sar</taxon>
        <taxon>Stramenopiles</taxon>
        <taxon>Oomycota</taxon>
        <taxon>Peronosporomycetes</taxon>
        <taxon>Peronosporales</taxon>
        <taxon>Peronosporaceae</taxon>
        <taxon>Phytophthora</taxon>
    </lineage>
</organism>
<sequence>MQKVNAGLDVEIDGANVEKEKPLLMQCMLHIRDVRCLMREELLVNFAILKDFVALLKLNGIALDMSYVGKENVLVFLEQAPIRWENMVNKTFKKKEVIQPLQNQMMESIRQEVAEFNRRLSVMKEEFKVAAPLQTPSDSRSIADVYEQLDAYNTKLTQVEQEAARLIELEDIFELASSKYDVLTTLRANFTTLKHIWDFVALLDSIYVDKWQPLLWNDLNADELMEEVDELERHRHALFSSARAVKEWPIYTYLEQKLHQMTVILPLVKHLHSPAMRDRHWKNLMVLARKHFDLSGPGGGLSASSYASMGGSTSSGDANRNNKISLRFEEVLKLELFRFVNEVNELVEMATREFKIEQQLQSIETTWNGFQLEFVPYQTAGSKASSGSHGSGVVVDGNDDDQSQSTTTLDAGEMEGDVMILKMPNVIIECLEEHQLQLQTMAATGKFVAYFKDKVFEWLLRLGNVDTILKLWVTLQRQWCSLESIFLSSAGDIQRQLPSEYQRFEHVDQEMKDLFADARPSLFGQESSHGCLEIVLELRDLQVELEICQKALNQYLDGKKDIFPRFYFVSNASLLEILSNGNYPPRIQPHFGNCFDGIQSFEFINIQSTSESKALSEGCTSARKVTSVPSSTSLEERFLALAMISKEGEVVQFMDSHLIHGTVENWFNDLVFVMQDTLRQKIFDAVETSVLWGVDCARHTWVFDYPAQVALLGSQIVWTEEVESALEEFENGTEDAIKKYYDVSTIRLEELIKLVQGQLGALNRQKIITLITVDVHARDVVQSLITKKVSSSLDFQWQSQLRYYTTPVVTNAGQKKEVHIKICDFRSFYSYEYTGNCGRLVITPLTDRCYVTLTTALRLCLGG</sequence>
<proteinExistence type="inferred from homology"/>
<feature type="domain" description="Dynein heavy chain linker" evidence="4">
    <location>
        <begin position="183"/>
        <end position="683"/>
    </location>
</feature>
<feature type="region of interest" description="Disordered" evidence="3">
    <location>
        <begin position="383"/>
        <end position="409"/>
    </location>
</feature>
<dbReference type="GO" id="GO:0051959">
    <property type="term" value="F:dynein light intermediate chain binding"/>
    <property type="evidence" value="ECO:0007669"/>
    <property type="project" value="InterPro"/>
</dbReference>
<dbReference type="InterPro" id="IPR013602">
    <property type="entry name" value="Dynein_heavy_linker"/>
</dbReference>
<evidence type="ECO:0000259" key="4">
    <source>
        <dbReference type="Pfam" id="PF08393"/>
    </source>
</evidence>
<dbReference type="PANTHER" id="PTHR46532">
    <property type="entry name" value="MALE FERTILITY FACTOR KL5"/>
    <property type="match status" value="1"/>
</dbReference>
<dbReference type="AlphaFoldDB" id="A0A2P4YQC7"/>
<reference evidence="6 7" key="1">
    <citation type="journal article" date="2017" name="Genome Biol. Evol.">
        <title>Phytophthora megakarya and P. palmivora, closely related causal agents of cacao black pod rot, underwent increases in genome sizes and gene numbers by different mechanisms.</title>
        <authorList>
            <person name="Ali S.S."/>
            <person name="Shao J."/>
            <person name="Lary D.J."/>
            <person name="Kronmiller B."/>
            <person name="Shen D."/>
            <person name="Strem M.D."/>
            <person name="Amoako-Attah I."/>
            <person name="Akrofi A.Y."/>
            <person name="Begoude B.A."/>
            <person name="Ten Hoopen G.M."/>
            <person name="Coulibaly K."/>
            <person name="Kebe B.I."/>
            <person name="Melnick R.L."/>
            <person name="Guiltinan M.J."/>
            <person name="Tyler B.M."/>
            <person name="Meinhardt L.W."/>
            <person name="Bailey B.A."/>
        </authorList>
    </citation>
    <scope>NUCLEOTIDE SEQUENCE [LARGE SCALE GENOMIC DNA]</scope>
    <source>
        <strain evidence="7">sbr112.9</strain>
    </source>
</reference>
<feature type="non-terminal residue" evidence="6">
    <location>
        <position position="863"/>
    </location>
</feature>
<gene>
    <name evidence="6" type="ORF">PHPALM_2188</name>
</gene>
<accession>A0A2P4YQC7</accession>
<dbReference type="Proteomes" id="UP000237271">
    <property type="component" value="Unassembled WGS sequence"/>
</dbReference>
<dbReference type="InterPro" id="IPR026983">
    <property type="entry name" value="DHC"/>
</dbReference>
<comment type="similarity">
    <text evidence="1">Belongs to the dynein heavy chain family.</text>
</comment>
<dbReference type="Gene3D" id="1.10.287.2620">
    <property type="match status" value="1"/>
</dbReference>
<dbReference type="InterPro" id="IPR042228">
    <property type="entry name" value="Dynein_linker_3"/>
</dbReference>
<dbReference type="GO" id="GO:0005858">
    <property type="term" value="C:axonemal dynein complex"/>
    <property type="evidence" value="ECO:0007669"/>
    <property type="project" value="TreeGrafter"/>
</dbReference>